<keyword evidence="2" id="KW-0597">Phosphoprotein</keyword>
<organism evidence="6 7">
    <name type="scientific">Scyliorhinus torazame</name>
    <name type="common">Cloudy catshark</name>
    <name type="synonym">Catulus torazame</name>
    <dbReference type="NCBI Taxonomy" id="75743"/>
    <lineage>
        <taxon>Eukaryota</taxon>
        <taxon>Metazoa</taxon>
        <taxon>Chordata</taxon>
        <taxon>Craniata</taxon>
        <taxon>Vertebrata</taxon>
        <taxon>Chondrichthyes</taxon>
        <taxon>Elasmobranchii</taxon>
        <taxon>Galeomorphii</taxon>
        <taxon>Galeoidea</taxon>
        <taxon>Carcharhiniformes</taxon>
        <taxon>Scyliorhinidae</taxon>
        <taxon>Scyliorhinus</taxon>
    </lineage>
</organism>
<name>A0A401Q642_SCYTO</name>
<dbReference type="AlphaFoldDB" id="A0A401Q642"/>
<evidence type="ECO:0000256" key="1">
    <source>
        <dbReference type="ARBA" id="ARBA00004308"/>
    </source>
</evidence>
<evidence type="ECO:0000256" key="2">
    <source>
        <dbReference type="ARBA" id="ARBA00022553"/>
    </source>
</evidence>
<dbReference type="SUPFAM" id="SSF46966">
    <property type="entry name" value="Spectrin repeat"/>
    <property type="match status" value="2"/>
</dbReference>
<protein>
    <recommendedName>
        <fullName evidence="8">KASH domain-containing protein</fullName>
    </recommendedName>
</protein>
<sequence length="453" mass="52018">VTQLEPIFSSRLQLWAEYQDSYEQVNGNILRAQYSLEHCTPLSRSLASSQLQLESLQTLQDTVESGAESWRKFQAISEQLSRECCPAQTQQLDKTCEDTHCRWVQVNQDVTEQLYTARTECQLWGQFRDIYQSTLAKVRGFEDRSRHLLIELSLDDSTQEKLQTQLVETQESLRDLRALQEDVFQVGVAADALATRMDSSSCAALQSHCRYLSGKVSNLERLLTVKKPDIQDLMEQHEDFHRYLHTLETLVNESEEVLKSEDPGPEQVGGFCLETLMGHLLRFSSNSLRLEALKHLSSQLPLSDLDYRRVQALHQRWEQARATARDQCSLCENLLMILFVSKHREGNLQYHEPRYVRTLELGRELLSAADSTTKTSLEGQLSQLQEAWESTNLQLKAKIMQLTNIEKMCDRCGQEVAELGAKLGEFGADMKKELTQSSEDLKREKNKLQVRDQ</sequence>
<evidence type="ECO:0000256" key="5">
    <source>
        <dbReference type="SAM" id="MobiDB-lite"/>
    </source>
</evidence>
<evidence type="ECO:0008006" key="8">
    <source>
        <dbReference type="Google" id="ProtNLM"/>
    </source>
</evidence>
<feature type="non-terminal residue" evidence="6">
    <location>
        <position position="1"/>
    </location>
</feature>
<gene>
    <name evidence="6" type="ORF">scyTo_0022077</name>
</gene>
<dbReference type="Gene3D" id="1.20.58.60">
    <property type="match status" value="2"/>
</dbReference>
<dbReference type="STRING" id="75743.A0A401Q642"/>
<comment type="subcellular location">
    <subcellularLocation>
        <location evidence="1">Endomembrane system</location>
    </subcellularLocation>
</comment>
<reference evidence="6 7" key="1">
    <citation type="journal article" date="2018" name="Nat. Ecol. Evol.">
        <title>Shark genomes provide insights into elasmobranch evolution and the origin of vertebrates.</title>
        <authorList>
            <person name="Hara Y"/>
            <person name="Yamaguchi K"/>
            <person name="Onimaru K"/>
            <person name="Kadota M"/>
            <person name="Koyanagi M"/>
            <person name="Keeley SD"/>
            <person name="Tatsumi K"/>
            <person name="Tanaka K"/>
            <person name="Motone F"/>
            <person name="Kageyama Y"/>
            <person name="Nozu R"/>
            <person name="Adachi N"/>
            <person name="Nishimura O"/>
            <person name="Nakagawa R"/>
            <person name="Tanegashima C"/>
            <person name="Kiyatake I"/>
            <person name="Matsumoto R"/>
            <person name="Murakumo K"/>
            <person name="Nishida K"/>
            <person name="Terakita A"/>
            <person name="Kuratani S"/>
            <person name="Sato K"/>
            <person name="Hyodo S Kuraku.S."/>
        </authorList>
    </citation>
    <scope>NUCLEOTIDE SEQUENCE [LARGE SCALE GENOMIC DNA]</scope>
</reference>
<evidence type="ECO:0000256" key="3">
    <source>
        <dbReference type="ARBA" id="ARBA00022737"/>
    </source>
</evidence>
<dbReference type="PANTHER" id="PTHR14514">
    <property type="entry name" value="PKA ANCHORING PROTEIN"/>
    <property type="match status" value="1"/>
</dbReference>
<evidence type="ECO:0000313" key="6">
    <source>
        <dbReference type="EMBL" id="GCB80835.1"/>
    </source>
</evidence>
<dbReference type="Proteomes" id="UP000288216">
    <property type="component" value="Unassembled WGS sequence"/>
</dbReference>
<evidence type="ECO:0000256" key="4">
    <source>
        <dbReference type="ARBA" id="ARBA00023136"/>
    </source>
</evidence>
<dbReference type="EMBL" id="BFAA01021120">
    <property type="protein sequence ID" value="GCB80835.1"/>
    <property type="molecule type" value="Genomic_DNA"/>
</dbReference>
<keyword evidence="4" id="KW-0472">Membrane</keyword>
<dbReference type="PANTHER" id="PTHR14514:SF4">
    <property type="entry name" value="NESPRIN-2"/>
    <property type="match status" value="1"/>
</dbReference>
<dbReference type="OrthoDB" id="8942860at2759"/>
<accession>A0A401Q642</accession>
<keyword evidence="3" id="KW-0677">Repeat</keyword>
<keyword evidence="7" id="KW-1185">Reference proteome</keyword>
<evidence type="ECO:0000313" key="7">
    <source>
        <dbReference type="Proteomes" id="UP000288216"/>
    </source>
</evidence>
<comment type="caution">
    <text evidence="6">The sequence shown here is derived from an EMBL/GenBank/DDBJ whole genome shotgun (WGS) entry which is preliminary data.</text>
</comment>
<proteinExistence type="predicted"/>
<feature type="region of interest" description="Disordered" evidence="5">
    <location>
        <begin position="434"/>
        <end position="453"/>
    </location>
</feature>